<dbReference type="InterPro" id="IPR008979">
    <property type="entry name" value="Galactose-bd-like_sf"/>
</dbReference>
<proteinExistence type="predicted"/>
<dbReference type="SUPFAM" id="SSF57414">
    <property type="entry name" value="Hairpin loop containing domain-like"/>
    <property type="match status" value="1"/>
</dbReference>
<dbReference type="Gene3D" id="2.60.120.260">
    <property type="entry name" value="Galactose-binding domain-like"/>
    <property type="match status" value="1"/>
</dbReference>
<feature type="domain" description="Apple" evidence="5">
    <location>
        <begin position="24"/>
        <end position="100"/>
    </location>
</feature>
<evidence type="ECO:0000259" key="5">
    <source>
        <dbReference type="PROSITE" id="PS50948"/>
    </source>
</evidence>
<keyword evidence="7" id="KW-1185">Reference proteome</keyword>
<keyword evidence="2" id="KW-0732">Signal</keyword>
<dbReference type="Gene3D" id="3.50.4.10">
    <property type="entry name" value="Hepatocyte Growth Factor"/>
    <property type="match status" value="1"/>
</dbReference>
<sequence>MSRKVLLAHLLLFFVSRMTASNECRSVESIVDYALFSHIHERISEIRMESCASRCDADPYCYSFNFFIPSKTCELNNATSLTDSKNFQVMPGAVYFKKLKPPHDFCEAFPCQNNGTCKILDRAPVFECSCPTEYSGETCEVCNPSSLGLSNHELSDLNFNASSSFSPFAPRDARLYANTSWANEGYSSDEFLQISFHPYSKLITGVATQGNPHHDWWIYRYYLHYSLDGFTWSFYEVASYPGSRKEFVGNTDRNTVVTNQLQRPIRAMYLRIVPRAWQNKVALRVEVYGCS</sequence>
<organism evidence="6 7">
    <name type="scientific">Porites lobata</name>
    <dbReference type="NCBI Taxonomy" id="104759"/>
    <lineage>
        <taxon>Eukaryota</taxon>
        <taxon>Metazoa</taxon>
        <taxon>Cnidaria</taxon>
        <taxon>Anthozoa</taxon>
        <taxon>Hexacorallia</taxon>
        <taxon>Scleractinia</taxon>
        <taxon>Fungiina</taxon>
        <taxon>Poritidae</taxon>
        <taxon>Porites</taxon>
    </lineage>
</organism>
<feature type="disulfide bond" evidence="1">
    <location>
        <begin position="111"/>
        <end position="128"/>
    </location>
</feature>
<dbReference type="EMBL" id="CALNXK010000201">
    <property type="protein sequence ID" value="CAH3175514.1"/>
    <property type="molecule type" value="Genomic_DNA"/>
</dbReference>
<comment type="caution">
    <text evidence="6">The sequence shown here is derived from an EMBL/GenBank/DDBJ whole genome shotgun (WGS) entry which is preliminary data.</text>
</comment>
<dbReference type="CDD" id="cd00054">
    <property type="entry name" value="EGF_CA"/>
    <property type="match status" value="1"/>
</dbReference>
<protein>
    <recommendedName>
        <fullName evidence="8">EGF-like repeat and discoidin I-like domain-containing protein 3</fullName>
    </recommendedName>
</protein>
<dbReference type="Pfam" id="PF00008">
    <property type="entry name" value="EGF"/>
    <property type="match status" value="1"/>
</dbReference>
<evidence type="ECO:0000313" key="6">
    <source>
        <dbReference type="EMBL" id="CAH3175514.1"/>
    </source>
</evidence>
<dbReference type="Gene3D" id="2.10.25.10">
    <property type="entry name" value="Laminin"/>
    <property type="match status" value="1"/>
</dbReference>
<accession>A0ABN8R8I4</accession>
<dbReference type="SMART" id="SM00231">
    <property type="entry name" value="FA58C"/>
    <property type="match status" value="1"/>
</dbReference>
<dbReference type="Pfam" id="PF00024">
    <property type="entry name" value="PAN_1"/>
    <property type="match status" value="1"/>
</dbReference>
<evidence type="ECO:0000256" key="1">
    <source>
        <dbReference type="PROSITE-ProRule" id="PRU00076"/>
    </source>
</evidence>
<dbReference type="InterPro" id="IPR003609">
    <property type="entry name" value="Pan_app"/>
</dbReference>
<dbReference type="Pfam" id="PF00754">
    <property type="entry name" value="F5_F8_type_C"/>
    <property type="match status" value="1"/>
</dbReference>
<evidence type="ECO:0000259" key="3">
    <source>
        <dbReference type="PROSITE" id="PS50022"/>
    </source>
</evidence>
<name>A0ABN8R8I4_9CNID</name>
<dbReference type="CDD" id="cd01099">
    <property type="entry name" value="PAN_AP_HGF"/>
    <property type="match status" value="1"/>
</dbReference>
<dbReference type="InterPro" id="IPR000421">
    <property type="entry name" value="FA58C"/>
</dbReference>
<evidence type="ECO:0008006" key="8">
    <source>
        <dbReference type="Google" id="ProtNLM"/>
    </source>
</evidence>
<evidence type="ECO:0000259" key="4">
    <source>
        <dbReference type="PROSITE" id="PS50026"/>
    </source>
</evidence>
<dbReference type="PROSITE" id="PS50948">
    <property type="entry name" value="PAN"/>
    <property type="match status" value="1"/>
</dbReference>
<feature type="domain" description="EGF-like" evidence="4">
    <location>
        <begin position="102"/>
        <end position="140"/>
    </location>
</feature>
<dbReference type="PROSITE" id="PS00022">
    <property type="entry name" value="EGF_1"/>
    <property type="match status" value="1"/>
</dbReference>
<reference evidence="6 7" key="1">
    <citation type="submission" date="2022-05" db="EMBL/GenBank/DDBJ databases">
        <authorList>
            <consortium name="Genoscope - CEA"/>
            <person name="William W."/>
        </authorList>
    </citation>
    <scope>NUCLEOTIDE SEQUENCE [LARGE SCALE GENOMIC DNA]</scope>
</reference>
<dbReference type="PROSITE" id="PS01286">
    <property type="entry name" value="FA58C_2"/>
    <property type="match status" value="1"/>
</dbReference>
<dbReference type="CDD" id="cd00057">
    <property type="entry name" value="FA58C"/>
    <property type="match status" value="1"/>
</dbReference>
<dbReference type="InterPro" id="IPR000742">
    <property type="entry name" value="EGF"/>
</dbReference>
<dbReference type="SUPFAM" id="SSF57196">
    <property type="entry name" value="EGF/Laminin"/>
    <property type="match status" value="1"/>
</dbReference>
<dbReference type="SMART" id="SM00181">
    <property type="entry name" value="EGF"/>
    <property type="match status" value="1"/>
</dbReference>
<comment type="caution">
    <text evidence="1">Lacks conserved residue(s) required for the propagation of feature annotation.</text>
</comment>
<dbReference type="PROSITE" id="PS50026">
    <property type="entry name" value="EGF_3"/>
    <property type="match status" value="1"/>
</dbReference>
<evidence type="ECO:0000313" key="7">
    <source>
        <dbReference type="Proteomes" id="UP001159405"/>
    </source>
</evidence>
<dbReference type="PANTHER" id="PTHR24543">
    <property type="entry name" value="MULTICOPPER OXIDASE-RELATED"/>
    <property type="match status" value="1"/>
</dbReference>
<feature type="signal peptide" evidence="2">
    <location>
        <begin position="1"/>
        <end position="20"/>
    </location>
</feature>
<evidence type="ECO:0000256" key="2">
    <source>
        <dbReference type="SAM" id="SignalP"/>
    </source>
</evidence>
<dbReference type="PROSITE" id="PS50022">
    <property type="entry name" value="FA58C_3"/>
    <property type="match status" value="1"/>
</dbReference>
<gene>
    <name evidence="6" type="ORF">PLOB_00016995</name>
</gene>
<dbReference type="Proteomes" id="UP001159405">
    <property type="component" value="Unassembled WGS sequence"/>
</dbReference>
<dbReference type="SUPFAM" id="SSF49785">
    <property type="entry name" value="Galactose-binding domain-like"/>
    <property type="match status" value="1"/>
</dbReference>
<keyword evidence="1" id="KW-1015">Disulfide bond</keyword>
<feature type="disulfide bond" evidence="1">
    <location>
        <begin position="130"/>
        <end position="139"/>
    </location>
</feature>
<keyword evidence="1" id="KW-0245">EGF-like domain</keyword>
<feature type="chain" id="PRO_5046493826" description="EGF-like repeat and discoidin I-like domain-containing protein 3" evidence="2">
    <location>
        <begin position="21"/>
        <end position="291"/>
    </location>
</feature>
<feature type="domain" description="F5/8 type C" evidence="3">
    <location>
        <begin position="142"/>
        <end position="290"/>
    </location>
</feature>